<protein>
    <submittedName>
        <fullName evidence="2">Phosphotransferase enzyme family protein</fullName>
    </submittedName>
</protein>
<evidence type="ECO:0000313" key="2">
    <source>
        <dbReference type="EMBL" id="SFN47246.1"/>
    </source>
</evidence>
<dbReference type="Gene3D" id="3.90.1200.10">
    <property type="match status" value="1"/>
</dbReference>
<dbReference type="InterPro" id="IPR011009">
    <property type="entry name" value="Kinase-like_dom_sf"/>
</dbReference>
<dbReference type="EMBL" id="FOVJ01000001">
    <property type="protein sequence ID" value="SFN47246.1"/>
    <property type="molecule type" value="Genomic_DNA"/>
</dbReference>
<sequence length="375" mass="41756">MDVWTYGSSISLWNPNIPTMKYNILVRRPDDLTAGWAQQVVNNHCPGATVSRLNIISVDTGTTTRIRLAIEHNGPATLPRRWFVKLPSLAWRARLITALPRLLHTEIRFYNEAARNVPLAIPDFLAAQSKPGKGATLVLRDVTECGAIAGSPDDALTAAQASLVIMQLARFHAHFRNKTDLVRTYHWLAGPVRRLEDQLGAALAVPLMKRGLRRAGKFVPSTIHAVAVHYARHRRRAMRFLSEGPQTLVHHDCHPGNLFWSQSQPGLLDWQLVRLGDGIGDVAYFLATALEPEVRRTHEATLLSIYAQGLKDNGITDIDTKSLLQRYRAHLIYALEAMLVTLAVGGMIKLETNYELIRRTAAAVKDLDAFTAIPI</sequence>
<feature type="domain" description="CHK kinase-like" evidence="1">
    <location>
        <begin position="137"/>
        <end position="316"/>
    </location>
</feature>
<dbReference type="AlphaFoldDB" id="A0A1I4ZAG4"/>
<evidence type="ECO:0000313" key="3">
    <source>
        <dbReference type="Proteomes" id="UP000183107"/>
    </source>
</evidence>
<dbReference type="InterPro" id="IPR002575">
    <property type="entry name" value="Aminoglycoside_PTrfase"/>
</dbReference>
<gene>
    <name evidence="2" type="ORF">SAMN05216386_1118</name>
</gene>
<dbReference type="Proteomes" id="UP000183107">
    <property type="component" value="Unassembled WGS sequence"/>
</dbReference>
<dbReference type="STRING" id="1266925.GCA_000619905_02770"/>
<dbReference type="SUPFAM" id="SSF56112">
    <property type="entry name" value="Protein kinase-like (PK-like)"/>
    <property type="match status" value="1"/>
</dbReference>
<dbReference type="PANTHER" id="PTHR11012">
    <property type="entry name" value="PROTEIN KINASE-LIKE DOMAIN-CONTAINING"/>
    <property type="match status" value="1"/>
</dbReference>
<organism evidence="2 3">
    <name type="scientific">Nitrosospira briensis</name>
    <dbReference type="NCBI Taxonomy" id="35799"/>
    <lineage>
        <taxon>Bacteria</taxon>
        <taxon>Pseudomonadati</taxon>
        <taxon>Pseudomonadota</taxon>
        <taxon>Betaproteobacteria</taxon>
        <taxon>Nitrosomonadales</taxon>
        <taxon>Nitrosomonadaceae</taxon>
        <taxon>Nitrosospira</taxon>
    </lineage>
</organism>
<dbReference type="GO" id="GO:0016740">
    <property type="term" value="F:transferase activity"/>
    <property type="evidence" value="ECO:0007669"/>
    <property type="project" value="UniProtKB-KW"/>
</dbReference>
<dbReference type="PANTHER" id="PTHR11012:SF30">
    <property type="entry name" value="PROTEIN KINASE-LIKE DOMAIN-CONTAINING"/>
    <property type="match status" value="1"/>
</dbReference>
<dbReference type="SMART" id="SM00587">
    <property type="entry name" value="CHK"/>
    <property type="match status" value="1"/>
</dbReference>
<dbReference type="InterPro" id="IPR015897">
    <property type="entry name" value="CHK_kinase-like"/>
</dbReference>
<accession>A0A1I4ZAG4</accession>
<proteinExistence type="predicted"/>
<reference evidence="3" key="1">
    <citation type="submission" date="2016-10" db="EMBL/GenBank/DDBJ databases">
        <authorList>
            <person name="Varghese N."/>
        </authorList>
    </citation>
    <scope>NUCLEOTIDE SEQUENCE [LARGE SCALE GENOMIC DNA]</scope>
    <source>
        <strain evidence="3">Nsp8</strain>
    </source>
</reference>
<evidence type="ECO:0000259" key="1">
    <source>
        <dbReference type="SMART" id="SM00587"/>
    </source>
</evidence>
<name>A0A1I4ZAG4_9PROT</name>
<keyword evidence="3" id="KW-1185">Reference proteome</keyword>
<dbReference type="Pfam" id="PF01636">
    <property type="entry name" value="APH"/>
    <property type="match status" value="1"/>
</dbReference>
<keyword evidence="2" id="KW-0808">Transferase</keyword>